<sequence length="312" mass="35497">MSFPARETQAGTVISVVLSLLSMATLSVCLFESILTHTSSTSSECARLVQATPSLLVWWVNSSKRASSRLKDKLYLFNSFGMLLPYVVVIALNFYFRFADYEERSCRIGMKRVAMIPLIAFDILVNVSLLTDPTSTRLTQMRYTLPHYFLYHSAPQIIKNNSFVFLPNKSKLANSYSRTADLYWKLLYSDIERGDNASTHTQIPNFQPSSDPSSPRRLVPRPPISDMEAYHMGLRDLSRKSGVTTMVTAKDYDDLELKTINSMPPNVVTIETEHTREVSKMKPDTQYNESDLDLQRVRAIGSKEEMFGREKC</sequence>
<accession>A0A1E1M9Q0</accession>
<feature type="transmembrane region" description="Helical" evidence="2">
    <location>
        <begin position="114"/>
        <end position="131"/>
    </location>
</feature>
<evidence type="ECO:0000313" key="4">
    <source>
        <dbReference type="Proteomes" id="UP000177625"/>
    </source>
</evidence>
<evidence type="ECO:0000256" key="2">
    <source>
        <dbReference type="SAM" id="Phobius"/>
    </source>
</evidence>
<reference evidence="4" key="1">
    <citation type="submission" date="2016-03" db="EMBL/GenBank/DDBJ databases">
        <authorList>
            <person name="Guldener U."/>
        </authorList>
    </citation>
    <scope>NUCLEOTIDE SEQUENCE [LARGE SCALE GENOMIC DNA]</scope>
</reference>
<organism evidence="3 4">
    <name type="scientific">Rhynchosporium secalis</name>
    <name type="common">Barley scald fungus</name>
    <dbReference type="NCBI Taxonomy" id="38038"/>
    <lineage>
        <taxon>Eukaryota</taxon>
        <taxon>Fungi</taxon>
        <taxon>Dikarya</taxon>
        <taxon>Ascomycota</taxon>
        <taxon>Pezizomycotina</taxon>
        <taxon>Leotiomycetes</taxon>
        <taxon>Helotiales</taxon>
        <taxon>Ploettnerulaceae</taxon>
        <taxon>Rhynchosporium</taxon>
    </lineage>
</organism>
<dbReference type="PANTHER" id="PTHR38848">
    <property type="entry name" value="G-PROTEIN COUPLED RECEPTORS FAMILY 3 PROFILE DOMAIN-CONTAINING PROTEIN"/>
    <property type="match status" value="1"/>
</dbReference>
<feature type="region of interest" description="Disordered" evidence="1">
    <location>
        <begin position="198"/>
        <end position="223"/>
    </location>
</feature>
<dbReference type="AlphaFoldDB" id="A0A1E1M9Q0"/>
<feature type="compositionally biased region" description="Polar residues" evidence="1">
    <location>
        <begin position="198"/>
        <end position="207"/>
    </location>
</feature>
<dbReference type="PANTHER" id="PTHR38848:SF3">
    <property type="entry name" value="G-PROTEIN COUPLED RECEPTORS FAMILY 3 PROFILE DOMAIN-CONTAINING PROTEIN"/>
    <property type="match status" value="1"/>
</dbReference>
<keyword evidence="2" id="KW-0472">Membrane</keyword>
<dbReference type="Proteomes" id="UP000177625">
    <property type="component" value="Unassembled WGS sequence"/>
</dbReference>
<name>A0A1E1M9Q0_RHYSE</name>
<proteinExistence type="predicted"/>
<keyword evidence="2" id="KW-0812">Transmembrane</keyword>
<evidence type="ECO:0000256" key="1">
    <source>
        <dbReference type="SAM" id="MobiDB-lite"/>
    </source>
</evidence>
<gene>
    <name evidence="3" type="ORF">RSE6_06185</name>
</gene>
<dbReference type="EMBL" id="FJVC01000226">
    <property type="protein sequence ID" value="CZT45830.1"/>
    <property type="molecule type" value="Genomic_DNA"/>
</dbReference>
<feature type="transmembrane region" description="Helical" evidence="2">
    <location>
        <begin position="12"/>
        <end position="31"/>
    </location>
</feature>
<keyword evidence="4" id="KW-1185">Reference proteome</keyword>
<feature type="transmembrane region" description="Helical" evidence="2">
    <location>
        <begin position="74"/>
        <end position="94"/>
    </location>
</feature>
<keyword evidence="2" id="KW-1133">Transmembrane helix</keyword>
<evidence type="ECO:0000313" key="3">
    <source>
        <dbReference type="EMBL" id="CZT45830.1"/>
    </source>
</evidence>
<feature type="compositionally biased region" description="Low complexity" evidence="1">
    <location>
        <begin position="208"/>
        <end position="217"/>
    </location>
</feature>
<protein>
    <submittedName>
        <fullName evidence="3">Uncharacterized protein</fullName>
    </submittedName>
</protein>